<dbReference type="InterPro" id="IPR017464">
    <property type="entry name" value="Sugar_tfrase_EpsB_2"/>
</dbReference>
<dbReference type="Proteomes" id="UP001500547">
    <property type="component" value="Unassembled WGS sequence"/>
</dbReference>
<evidence type="ECO:0000256" key="1">
    <source>
        <dbReference type="ARBA" id="ARBA00004141"/>
    </source>
</evidence>
<keyword evidence="6 7" id="KW-0472">Membrane</keyword>
<evidence type="ECO:0000256" key="2">
    <source>
        <dbReference type="ARBA" id="ARBA00006464"/>
    </source>
</evidence>
<dbReference type="Gene3D" id="3.40.50.720">
    <property type="entry name" value="NAD(P)-binding Rossmann-like Domain"/>
    <property type="match status" value="1"/>
</dbReference>
<evidence type="ECO:0000259" key="8">
    <source>
        <dbReference type="Pfam" id="PF02397"/>
    </source>
</evidence>
<dbReference type="RefSeq" id="WP_345531690.1">
    <property type="nucleotide sequence ID" value="NZ_BAABLD010000005.1"/>
</dbReference>
<dbReference type="PANTHER" id="PTHR30576">
    <property type="entry name" value="COLANIC BIOSYNTHESIS UDP-GLUCOSE LIPID CARRIER TRANSFERASE"/>
    <property type="match status" value="1"/>
</dbReference>
<feature type="transmembrane region" description="Helical" evidence="7">
    <location>
        <begin position="278"/>
        <end position="301"/>
    </location>
</feature>
<evidence type="ECO:0000256" key="3">
    <source>
        <dbReference type="ARBA" id="ARBA00022679"/>
    </source>
</evidence>
<keyword evidence="10" id="KW-1185">Reference proteome</keyword>
<proteinExistence type="inferred from homology"/>
<accession>A0ABP9QF99</accession>
<feature type="domain" description="Bacterial sugar transferase" evidence="8">
    <location>
        <begin position="273"/>
        <end position="456"/>
    </location>
</feature>
<reference evidence="10" key="1">
    <citation type="journal article" date="2019" name="Int. J. Syst. Evol. Microbiol.">
        <title>The Global Catalogue of Microorganisms (GCM) 10K type strain sequencing project: providing services to taxonomists for standard genome sequencing and annotation.</title>
        <authorList>
            <consortium name="The Broad Institute Genomics Platform"/>
            <consortium name="The Broad Institute Genome Sequencing Center for Infectious Disease"/>
            <person name="Wu L."/>
            <person name="Ma J."/>
        </authorList>
    </citation>
    <scope>NUCLEOTIDE SEQUENCE [LARGE SCALE GENOMIC DNA]</scope>
    <source>
        <strain evidence="10">JCM 18715</strain>
    </source>
</reference>
<dbReference type="EMBL" id="BAABLD010000005">
    <property type="protein sequence ID" value="GAA5160867.1"/>
    <property type="molecule type" value="Genomic_DNA"/>
</dbReference>
<evidence type="ECO:0000313" key="9">
    <source>
        <dbReference type="EMBL" id="GAA5160867.1"/>
    </source>
</evidence>
<keyword evidence="4 7" id="KW-0812">Transmembrane</keyword>
<evidence type="ECO:0000256" key="5">
    <source>
        <dbReference type="ARBA" id="ARBA00022989"/>
    </source>
</evidence>
<evidence type="ECO:0000256" key="7">
    <source>
        <dbReference type="SAM" id="Phobius"/>
    </source>
</evidence>
<feature type="transmembrane region" description="Helical" evidence="7">
    <location>
        <begin position="46"/>
        <end position="67"/>
    </location>
</feature>
<keyword evidence="3" id="KW-0808">Transferase</keyword>
<evidence type="ECO:0000256" key="6">
    <source>
        <dbReference type="ARBA" id="ARBA00023136"/>
    </source>
</evidence>
<evidence type="ECO:0000256" key="4">
    <source>
        <dbReference type="ARBA" id="ARBA00022692"/>
    </source>
</evidence>
<dbReference type="InterPro" id="IPR017475">
    <property type="entry name" value="EPS_sugar_tfrase"/>
</dbReference>
<dbReference type="NCBIfam" id="TIGR03025">
    <property type="entry name" value="EPS_sugtrans"/>
    <property type="match status" value="1"/>
</dbReference>
<dbReference type="InterPro" id="IPR003362">
    <property type="entry name" value="Bact_transf"/>
</dbReference>
<keyword evidence="5 7" id="KW-1133">Transmembrane helix</keyword>
<comment type="similarity">
    <text evidence="2">Belongs to the bacterial sugar transferase family.</text>
</comment>
<evidence type="ECO:0000313" key="10">
    <source>
        <dbReference type="Proteomes" id="UP001500547"/>
    </source>
</evidence>
<feature type="transmembrane region" description="Helical" evidence="7">
    <location>
        <begin position="12"/>
        <end position="34"/>
    </location>
</feature>
<comment type="subcellular location">
    <subcellularLocation>
        <location evidence="1">Membrane</location>
        <topology evidence="1">Multi-pass membrane protein</topology>
    </subcellularLocation>
</comment>
<organism evidence="9 10">
    <name type="scientific">Viridibacterium curvum</name>
    <dbReference type="NCBI Taxonomy" id="1101404"/>
    <lineage>
        <taxon>Bacteria</taxon>
        <taxon>Pseudomonadati</taxon>
        <taxon>Pseudomonadota</taxon>
        <taxon>Betaproteobacteria</taxon>
        <taxon>Rhodocyclales</taxon>
        <taxon>Rhodocyclaceae</taxon>
        <taxon>Viridibacterium</taxon>
    </lineage>
</organism>
<dbReference type="PANTHER" id="PTHR30576:SF0">
    <property type="entry name" value="UNDECAPRENYL-PHOSPHATE N-ACETYLGALACTOSAMINYL 1-PHOSPHATE TRANSFERASE-RELATED"/>
    <property type="match status" value="1"/>
</dbReference>
<dbReference type="NCBIfam" id="TIGR03013">
    <property type="entry name" value="EpsB_2"/>
    <property type="match status" value="1"/>
</dbReference>
<protein>
    <submittedName>
        <fullName evidence="9">TIGR03013 family PEP-CTERM/XrtA system glycosyltransferase</fullName>
    </submittedName>
</protein>
<comment type="caution">
    <text evidence="9">The sequence shown here is derived from an EMBL/GenBank/DDBJ whole genome shotgun (WGS) entry which is preliminary data.</text>
</comment>
<feature type="transmembrane region" description="Helical" evidence="7">
    <location>
        <begin position="79"/>
        <end position="100"/>
    </location>
</feature>
<name>A0ABP9QF99_9RHOO</name>
<gene>
    <name evidence="9" type="ORF">GCM10025770_09190</name>
</gene>
<dbReference type="Pfam" id="PF02397">
    <property type="entry name" value="Bac_transf"/>
    <property type="match status" value="1"/>
</dbReference>
<feature type="transmembrane region" description="Helical" evidence="7">
    <location>
        <begin position="106"/>
        <end position="127"/>
    </location>
</feature>
<sequence>MLRLFNHYFPSSAVYQVLIDVLVLFGGILLAAFYVSGEVVSGLTAVVPSALVFAVVMVALSSALGLYGSRRDPSFRDMLARVLLTVLFSVPVAWAVFRLLPWGKAFATLDATVIMLLGGVLLARGVSRRATTSTMWRRRILVIGTGREAASVEYSLTHPHHPGLDVVGFLPVPGFEESLVQPSRVLQPAADKTLLDVARSLEVDEIIVAVRERRGGTLPLSELLDCKLMGIKVLDLSCFFERVRGQVRLDSLRASWLIYGEGFRQGNLRTMVKRAFDVSAALLLLTLTAPIMLLTMIAIAIEDGFPVLYKQERVGQGGRTFKVIKFRSMYRDAEKDGKPRWASANDNRVTRIGRLIRKTRIDELPQLFNVLMGDMSMVGPRPERPFFVDQLTSEIPFYAVRHSVKPGVTGWAQVRYQYGASVDDAVQKLQYDLYYVKNHTLFLDIMVLAETVRVVLTGEGAH</sequence>